<evidence type="ECO:0000313" key="11">
    <source>
        <dbReference type="Proteomes" id="UP001140206"/>
    </source>
</evidence>
<evidence type="ECO:0000256" key="3">
    <source>
        <dbReference type="ARBA" id="ARBA00022528"/>
    </source>
</evidence>
<evidence type="ECO:0000256" key="5">
    <source>
        <dbReference type="ARBA" id="ARBA00022640"/>
    </source>
</evidence>
<dbReference type="GO" id="GO:0009522">
    <property type="term" value="C:photosystem I"/>
    <property type="evidence" value="ECO:0007669"/>
    <property type="project" value="UniProtKB-KW"/>
</dbReference>
<keyword evidence="11" id="KW-1185">Reference proteome</keyword>
<evidence type="ECO:0000256" key="6">
    <source>
        <dbReference type="ARBA" id="ARBA00022836"/>
    </source>
</evidence>
<dbReference type="Proteomes" id="UP001140206">
    <property type="component" value="Chromosome 2"/>
</dbReference>
<protein>
    <submittedName>
        <fullName evidence="10">Photosystem I reaction center subunit N</fullName>
    </submittedName>
</protein>
<keyword evidence="5" id="KW-0934">Plastid</keyword>
<keyword evidence="8" id="KW-0472">Membrane</keyword>
<dbReference type="PANTHER" id="PTHR36327:SF1">
    <property type="entry name" value="OS03G0731100 PROTEIN"/>
    <property type="match status" value="1"/>
</dbReference>
<dbReference type="PANTHER" id="PTHR36327">
    <property type="entry name" value="UNNAMED PRODUCT"/>
    <property type="match status" value="1"/>
</dbReference>
<comment type="subcellular location">
    <subcellularLocation>
        <location evidence="1">Plastid</location>
        <location evidence="1">Chloroplast thylakoid membrane</location>
        <topology evidence="1">Peripheral membrane protein</topology>
        <orientation evidence="1">Lumenal side</orientation>
    </subcellularLocation>
</comment>
<sequence>MLSKSLFNSTTNTKVSPSASSQLASSKFKPSINSVEFSRRIVLPLLISVAAVPLPDAESQKALLQEYLKRSKENKAKNDKERLDSYYKRNYQDYFGFIEGSVKDKDKDQLTESEKDILEWLRKNKEKLDITPSILCQLDITPCNLQN</sequence>
<organism evidence="10 11">
    <name type="scientific">Rhynchospora pubera</name>
    <dbReference type="NCBI Taxonomy" id="906938"/>
    <lineage>
        <taxon>Eukaryota</taxon>
        <taxon>Viridiplantae</taxon>
        <taxon>Streptophyta</taxon>
        <taxon>Embryophyta</taxon>
        <taxon>Tracheophyta</taxon>
        <taxon>Spermatophyta</taxon>
        <taxon>Magnoliopsida</taxon>
        <taxon>Liliopsida</taxon>
        <taxon>Poales</taxon>
        <taxon>Cyperaceae</taxon>
        <taxon>Cyperoideae</taxon>
        <taxon>Rhynchosporeae</taxon>
        <taxon>Rhynchospora</taxon>
    </lineage>
</organism>
<dbReference type="InterPro" id="IPR008796">
    <property type="entry name" value="PSAN"/>
</dbReference>
<dbReference type="EMBL" id="JAMFTS010000002">
    <property type="protein sequence ID" value="KAJ4791258.1"/>
    <property type="molecule type" value="Genomic_DNA"/>
</dbReference>
<keyword evidence="7" id="KW-0793">Thylakoid</keyword>
<accession>A0AAV8FKG2</accession>
<evidence type="ECO:0000313" key="10">
    <source>
        <dbReference type="EMBL" id="KAJ4791258.1"/>
    </source>
</evidence>
<gene>
    <name evidence="10" type="ORF">LUZ62_042504</name>
</gene>
<keyword evidence="4" id="KW-0602">Photosynthesis</keyword>
<evidence type="ECO:0000256" key="9">
    <source>
        <dbReference type="SAM" id="MobiDB-lite"/>
    </source>
</evidence>
<feature type="compositionally biased region" description="Polar residues" evidence="9">
    <location>
        <begin position="1"/>
        <end position="15"/>
    </location>
</feature>
<feature type="region of interest" description="Disordered" evidence="9">
    <location>
        <begin position="1"/>
        <end position="20"/>
    </location>
</feature>
<keyword evidence="3" id="KW-0150">Chloroplast</keyword>
<evidence type="ECO:0000256" key="4">
    <source>
        <dbReference type="ARBA" id="ARBA00022531"/>
    </source>
</evidence>
<comment type="similarity">
    <text evidence="2">Belongs to the psaN family.</text>
</comment>
<dbReference type="GO" id="GO:0009535">
    <property type="term" value="C:chloroplast thylakoid membrane"/>
    <property type="evidence" value="ECO:0007669"/>
    <property type="project" value="UniProtKB-SubCell"/>
</dbReference>
<dbReference type="GO" id="GO:0015979">
    <property type="term" value="P:photosynthesis"/>
    <property type="evidence" value="ECO:0007669"/>
    <property type="project" value="UniProtKB-KW"/>
</dbReference>
<evidence type="ECO:0000256" key="7">
    <source>
        <dbReference type="ARBA" id="ARBA00023078"/>
    </source>
</evidence>
<evidence type="ECO:0000256" key="8">
    <source>
        <dbReference type="ARBA" id="ARBA00023136"/>
    </source>
</evidence>
<keyword evidence="6" id="KW-0603">Photosystem I</keyword>
<dbReference type="AlphaFoldDB" id="A0AAV8FKG2"/>
<dbReference type="Pfam" id="PF05479">
    <property type="entry name" value="PsaN"/>
    <property type="match status" value="1"/>
</dbReference>
<proteinExistence type="inferred from homology"/>
<reference evidence="10" key="1">
    <citation type="submission" date="2022-08" db="EMBL/GenBank/DDBJ databases">
        <authorList>
            <person name="Marques A."/>
        </authorList>
    </citation>
    <scope>NUCLEOTIDE SEQUENCE</scope>
    <source>
        <strain evidence="10">RhyPub2mFocal</strain>
        <tissue evidence="10">Leaves</tissue>
    </source>
</reference>
<comment type="caution">
    <text evidence="10">The sequence shown here is derived from an EMBL/GenBank/DDBJ whole genome shotgun (WGS) entry which is preliminary data.</text>
</comment>
<evidence type="ECO:0000256" key="1">
    <source>
        <dbReference type="ARBA" id="ARBA00004622"/>
    </source>
</evidence>
<name>A0AAV8FKG2_9POAL</name>
<evidence type="ECO:0000256" key="2">
    <source>
        <dbReference type="ARBA" id="ARBA00010661"/>
    </source>
</evidence>